<evidence type="ECO:0000313" key="1">
    <source>
        <dbReference type="EMBL" id="KAK3229084.1"/>
    </source>
</evidence>
<keyword evidence="2" id="KW-1185">Reference proteome</keyword>
<evidence type="ECO:0000313" key="2">
    <source>
        <dbReference type="Proteomes" id="UP001281410"/>
    </source>
</evidence>
<dbReference type="Proteomes" id="UP001281410">
    <property type="component" value="Unassembled WGS sequence"/>
</dbReference>
<name>A0AAE0B4N2_9ROSI</name>
<organism evidence="1 2">
    <name type="scientific">Dipteronia sinensis</name>
    <dbReference type="NCBI Taxonomy" id="43782"/>
    <lineage>
        <taxon>Eukaryota</taxon>
        <taxon>Viridiplantae</taxon>
        <taxon>Streptophyta</taxon>
        <taxon>Embryophyta</taxon>
        <taxon>Tracheophyta</taxon>
        <taxon>Spermatophyta</taxon>
        <taxon>Magnoliopsida</taxon>
        <taxon>eudicotyledons</taxon>
        <taxon>Gunneridae</taxon>
        <taxon>Pentapetalae</taxon>
        <taxon>rosids</taxon>
        <taxon>malvids</taxon>
        <taxon>Sapindales</taxon>
        <taxon>Sapindaceae</taxon>
        <taxon>Hippocastanoideae</taxon>
        <taxon>Acereae</taxon>
        <taxon>Dipteronia</taxon>
    </lineage>
</organism>
<dbReference type="PANTHER" id="PTHR32448">
    <property type="entry name" value="OS08G0158400 PROTEIN"/>
    <property type="match status" value="1"/>
</dbReference>
<dbReference type="Gene3D" id="3.40.462.20">
    <property type="match status" value="1"/>
</dbReference>
<comment type="caution">
    <text evidence="1">The sequence shown here is derived from an EMBL/GenBank/DDBJ whole genome shotgun (WGS) entry which is preliminary data.</text>
</comment>
<proteinExistence type="predicted"/>
<dbReference type="EMBL" id="JANJYJ010000001">
    <property type="protein sequence ID" value="KAK3229084.1"/>
    <property type="molecule type" value="Genomic_DNA"/>
</dbReference>
<sequence>MLNINATVITTYSALFLGGVDRLLQVLQVSFPELGLTHADCIETSWIRSVLYFDNNPVNASLEILRRHRFSNRFSYKSKVDYVQEPIPEMALEELQKRVLEEENPVIVWTPYGGMMSRISESETPFPHRKGNIFKQLLCGLVGWR</sequence>
<protein>
    <submittedName>
        <fullName evidence="1">Uncharacterized protein</fullName>
    </submittedName>
</protein>
<accession>A0AAE0B4N2</accession>
<dbReference type="AlphaFoldDB" id="A0AAE0B4N2"/>
<reference evidence="1" key="1">
    <citation type="journal article" date="2023" name="Plant J.">
        <title>Genome sequences and population genomics provide insights into the demographic history, inbreeding, and mutation load of two 'living fossil' tree species of Dipteronia.</title>
        <authorList>
            <person name="Feng Y."/>
            <person name="Comes H.P."/>
            <person name="Chen J."/>
            <person name="Zhu S."/>
            <person name="Lu R."/>
            <person name="Zhang X."/>
            <person name="Li P."/>
            <person name="Qiu J."/>
            <person name="Olsen K.M."/>
            <person name="Qiu Y."/>
        </authorList>
    </citation>
    <scope>NUCLEOTIDE SEQUENCE</scope>
    <source>
        <strain evidence="1">NBL</strain>
    </source>
</reference>
<gene>
    <name evidence="1" type="ORF">Dsin_000965</name>
</gene>